<evidence type="ECO:0000313" key="1">
    <source>
        <dbReference type="EMBL" id="PWA37637.1"/>
    </source>
</evidence>
<gene>
    <name evidence="1" type="ORF">CTI12_AA588460</name>
</gene>
<protein>
    <submittedName>
        <fullName evidence="1">PB1 domain-containing protein</fullName>
    </submittedName>
</protein>
<organism evidence="1 2">
    <name type="scientific">Artemisia annua</name>
    <name type="common">Sweet wormwood</name>
    <dbReference type="NCBI Taxonomy" id="35608"/>
    <lineage>
        <taxon>Eukaryota</taxon>
        <taxon>Viridiplantae</taxon>
        <taxon>Streptophyta</taxon>
        <taxon>Embryophyta</taxon>
        <taxon>Tracheophyta</taxon>
        <taxon>Spermatophyta</taxon>
        <taxon>Magnoliopsida</taxon>
        <taxon>eudicotyledons</taxon>
        <taxon>Gunneridae</taxon>
        <taxon>Pentapetalae</taxon>
        <taxon>asterids</taxon>
        <taxon>campanulids</taxon>
        <taxon>Asterales</taxon>
        <taxon>Asteraceae</taxon>
        <taxon>Asteroideae</taxon>
        <taxon>Anthemideae</taxon>
        <taxon>Artemisiinae</taxon>
        <taxon>Artemisia</taxon>
    </lineage>
</organism>
<keyword evidence="2" id="KW-1185">Reference proteome</keyword>
<dbReference type="Proteomes" id="UP000245207">
    <property type="component" value="Unassembled WGS sequence"/>
</dbReference>
<dbReference type="EMBL" id="PKPP01016502">
    <property type="protein sequence ID" value="PWA37637.1"/>
    <property type="molecule type" value="Genomic_DNA"/>
</dbReference>
<accession>A0A2U1KLH7</accession>
<comment type="caution">
    <text evidence="1">The sequence shown here is derived from an EMBL/GenBank/DDBJ whole genome shotgun (WGS) entry which is preliminary data.</text>
</comment>
<proteinExistence type="predicted"/>
<evidence type="ECO:0000313" key="2">
    <source>
        <dbReference type="Proteomes" id="UP000245207"/>
    </source>
</evidence>
<dbReference type="AlphaFoldDB" id="A0A2U1KLH7"/>
<name>A0A2U1KLH7_ARTAN</name>
<reference evidence="1 2" key="1">
    <citation type="journal article" date="2018" name="Mol. Plant">
        <title>The genome of Artemisia annua provides insight into the evolution of Asteraceae family and artemisinin biosynthesis.</title>
        <authorList>
            <person name="Shen Q."/>
            <person name="Zhang L."/>
            <person name="Liao Z."/>
            <person name="Wang S."/>
            <person name="Yan T."/>
            <person name="Shi P."/>
            <person name="Liu M."/>
            <person name="Fu X."/>
            <person name="Pan Q."/>
            <person name="Wang Y."/>
            <person name="Lv Z."/>
            <person name="Lu X."/>
            <person name="Zhang F."/>
            <person name="Jiang W."/>
            <person name="Ma Y."/>
            <person name="Chen M."/>
            <person name="Hao X."/>
            <person name="Li L."/>
            <person name="Tang Y."/>
            <person name="Lv G."/>
            <person name="Zhou Y."/>
            <person name="Sun X."/>
            <person name="Brodelius P.E."/>
            <person name="Rose J.K.C."/>
            <person name="Tang K."/>
        </authorList>
    </citation>
    <scope>NUCLEOTIDE SEQUENCE [LARGE SCALE GENOMIC DNA]</scope>
    <source>
        <strain evidence="2">cv. Huhao1</strain>
        <tissue evidence="1">Leaf</tissue>
    </source>
</reference>
<sequence>MLIMLLNSYGLKAETVLESLSLTLKACLPSFEFASGEIFGDELQVFYVQNSLGRGTGFFKVLEGNRISRPSKPYIETMKRKCSDSNQQEEPIINLYVKKKNKYDEDLAVVACYKEKSTLFLLSTSSSELENLVERINQDFDINQGTYNLECEVSEGLWMRLADNESFRIFILDWKEAKKTYIELRVTSDYKDTNVNVGKNRI</sequence>
<dbReference type="OrthoDB" id="10639457at2759"/>